<comment type="caution">
    <text evidence="2">Lacks conserved residue(s) required for the propagation of feature annotation.</text>
</comment>
<dbReference type="GO" id="GO:0005886">
    <property type="term" value="C:plasma membrane"/>
    <property type="evidence" value="ECO:0007669"/>
    <property type="project" value="TreeGrafter"/>
</dbReference>
<dbReference type="EMBL" id="LUCM01004117">
    <property type="protein sequence ID" value="KAA0194776.1"/>
    <property type="molecule type" value="Genomic_DNA"/>
</dbReference>
<dbReference type="Proteomes" id="UP000728185">
    <property type="component" value="Unassembled WGS sequence"/>
</dbReference>
<name>A0A8E0S244_9TREM</name>
<dbReference type="InterPro" id="IPR035914">
    <property type="entry name" value="Sperma_CUB_dom_sf"/>
</dbReference>
<accession>A0A8E0S244</accession>
<feature type="region of interest" description="Disordered" evidence="3">
    <location>
        <begin position="637"/>
        <end position="668"/>
    </location>
</feature>
<reference evidence="5" key="1">
    <citation type="submission" date="2019-05" db="EMBL/GenBank/DDBJ databases">
        <title>Annotation for the trematode Fasciolopsis buski.</title>
        <authorList>
            <person name="Choi Y.-J."/>
        </authorList>
    </citation>
    <scope>NUCLEOTIDE SEQUENCE</scope>
    <source>
        <strain evidence="5">HT</strain>
        <tissue evidence="5">Whole worm</tissue>
    </source>
</reference>
<dbReference type="SUPFAM" id="SSF49854">
    <property type="entry name" value="Spermadhesin, CUB domain"/>
    <property type="match status" value="4"/>
</dbReference>
<keyword evidence="6" id="KW-1185">Reference proteome</keyword>
<dbReference type="Pfam" id="PF00431">
    <property type="entry name" value="CUB"/>
    <property type="match status" value="3"/>
</dbReference>
<dbReference type="OrthoDB" id="6022136at2759"/>
<gene>
    <name evidence="5" type="ORF">FBUS_02640</name>
</gene>
<protein>
    <recommendedName>
        <fullName evidence="4">CUB domain-containing protein</fullName>
    </recommendedName>
</protein>
<evidence type="ECO:0000259" key="4">
    <source>
        <dbReference type="PROSITE" id="PS01180"/>
    </source>
</evidence>
<dbReference type="InterPro" id="IPR000859">
    <property type="entry name" value="CUB_dom"/>
</dbReference>
<dbReference type="SMART" id="SM00042">
    <property type="entry name" value="CUB"/>
    <property type="match status" value="2"/>
</dbReference>
<evidence type="ECO:0000256" key="2">
    <source>
        <dbReference type="PROSITE-ProRule" id="PRU00059"/>
    </source>
</evidence>
<dbReference type="CDD" id="cd00041">
    <property type="entry name" value="CUB"/>
    <property type="match status" value="3"/>
</dbReference>
<dbReference type="PANTHER" id="PTHR47537">
    <property type="entry name" value="CUBILIN"/>
    <property type="match status" value="1"/>
</dbReference>
<feature type="domain" description="CUB" evidence="4">
    <location>
        <begin position="196"/>
        <end position="356"/>
    </location>
</feature>
<organism evidence="5 6">
    <name type="scientific">Fasciolopsis buskii</name>
    <dbReference type="NCBI Taxonomy" id="27845"/>
    <lineage>
        <taxon>Eukaryota</taxon>
        <taxon>Metazoa</taxon>
        <taxon>Spiralia</taxon>
        <taxon>Lophotrochozoa</taxon>
        <taxon>Platyhelminthes</taxon>
        <taxon>Trematoda</taxon>
        <taxon>Digenea</taxon>
        <taxon>Plagiorchiida</taxon>
        <taxon>Echinostomata</taxon>
        <taxon>Echinostomatoidea</taxon>
        <taxon>Fasciolidae</taxon>
        <taxon>Fasciolopsis</taxon>
    </lineage>
</organism>
<evidence type="ECO:0000256" key="3">
    <source>
        <dbReference type="SAM" id="MobiDB-lite"/>
    </source>
</evidence>
<sequence>MANYKRTCPPTNTHTECQCHLFRSHGRSNGTFKSPNLGLPTTSTMDCVIYSFLAQSDELVHIQFVEFNIPRVDPNSNSCSAHVRVYSRIQTAVLNEDDPYDEELCGSLVDLPQDQYFSAFQRLMLVAKLNSESELLESGFLGHFWFEQKANYSLLVHQTKVEMYWNIHKSRCLLFHTQTHKDKYTTTGMVVPGTQCDRFAVSESPRPKSSSSSGRFGRMYSPNYPRNYAAGLYCQFYFVGQPQERVVLTIHDVELANTNENLFLSTCSFQMRSCTKRPRGDYILIQEAKHVVQSPIDSITSWSPTVPVQPARYVWHYCGKLTQAQIVSDGPGLVLTFVSNQDSHQRRGFALSYRFVHRNQVRPTTFQTSEIFMHIPPAQEYQIMDSTFGASMEWPLVGSVDHFSWSGGSGPQTGIISSPNYPAVYPQSTDKSYVLLGAPHGQIHLSFRAFRLDIHNPSNCARYIGDRLEIYIGPEMQEQIWGVLCGSMLPNHLRDLVIPHDRLRIRFVSDNVTSATELGFRIIYAFQMTPFSISRYPSIAKNRSRALMEKETMRKPISVAVKNNTYNNCTVKIDSNGMATRGYIRLFDPVIVQPIVDQLITDEIPRVERCRWILRGEPHQRIQLKVITLKDKTTEFSGRATDGGSFQNDEFQTYRDSSHDDRQGESQNRYSIPRLKCMKPYQVEILTFQSSPTTKSYTDLLEMPEKSFGSASPDLIMDSGKTRTDVEQDLINSRLTRSNDHLELCLGPRVETNQLVRGYMSTSIPLIELILKTAVLNDSGVDRTLAAKRSVTMNPNLAIEYSFVTGATSHYGVLSQFGRQNIPGCDFIFRSSESMYGNFTSPNYPGLYPADLTCQYTFVGDISERIELNFLAFDVDSSTVT</sequence>
<keyword evidence="1" id="KW-1015">Disulfide bond</keyword>
<evidence type="ECO:0000313" key="5">
    <source>
        <dbReference type="EMBL" id="KAA0194776.1"/>
    </source>
</evidence>
<proteinExistence type="predicted"/>
<feature type="domain" description="CUB" evidence="4">
    <location>
        <begin position="825"/>
        <end position="881"/>
    </location>
</feature>
<dbReference type="InterPro" id="IPR053207">
    <property type="entry name" value="Non-NMDA_GluR_Accessory"/>
</dbReference>
<dbReference type="PROSITE" id="PS01180">
    <property type="entry name" value="CUB"/>
    <property type="match status" value="3"/>
</dbReference>
<dbReference type="AlphaFoldDB" id="A0A8E0S244"/>
<evidence type="ECO:0000313" key="6">
    <source>
        <dbReference type="Proteomes" id="UP000728185"/>
    </source>
</evidence>
<feature type="compositionally biased region" description="Basic and acidic residues" evidence="3">
    <location>
        <begin position="652"/>
        <end position="664"/>
    </location>
</feature>
<dbReference type="PANTHER" id="PTHR47537:SF2">
    <property type="entry name" value="CUBILIN"/>
    <property type="match status" value="1"/>
</dbReference>
<comment type="caution">
    <text evidence="5">The sequence shown here is derived from an EMBL/GenBank/DDBJ whole genome shotgun (WGS) entry which is preliminary data.</text>
</comment>
<evidence type="ECO:0000256" key="1">
    <source>
        <dbReference type="ARBA" id="ARBA00023157"/>
    </source>
</evidence>
<feature type="domain" description="CUB" evidence="4">
    <location>
        <begin position="397"/>
        <end position="527"/>
    </location>
</feature>
<dbReference type="Gene3D" id="2.60.120.290">
    <property type="entry name" value="Spermadhesin, CUB domain"/>
    <property type="match status" value="4"/>
</dbReference>